<sequence>MYRKILVGLDGSERSKYALEEALNFAKNNKAEVIAISVIPPQRELVSSFSLFTHIKDLIRKNYEKALEEAKDLAEEKGLPIKTILEEGNPYEKIIEVSQKEGCDLIVTGRRGLTAFEKILLGSTAHRVINNSPVDVLIVPINTKISFKKILAATDTSEYGNKAVKKAGMLAKSYNGDLGILSVIKIPIEPIIDLQEILETLKKELESHLVSLSEDISKEGVRVEIFVKYGEPHKAVIETAKEIDATAIVIGAYSSASKKSLGSVGEKIIANSFCPVLIVKN</sequence>
<feature type="domain" description="UspA" evidence="2">
    <location>
        <begin position="147"/>
        <end position="280"/>
    </location>
</feature>
<comment type="similarity">
    <text evidence="1">Belongs to the universal stress protein A family.</text>
</comment>
<gene>
    <name evidence="3" type="ORF">ENT66_07705</name>
</gene>
<dbReference type="EMBL" id="DSZN01000111">
    <property type="protein sequence ID" value="HGQ86161.1"/>
    <property type="molecule type" value="Genomic_DNA"/>
</dbReference>
<reference evidence="3" key="1">
    <citation type="journal article" date="2020" name="mSystems">
        <title>Genome- and Community-Level Interaction Insights into Carbon Utilization and Element Cycling Functions of Hydrothermarchaeota in Hydrothermal Sediment.</title>
        <authorList>
            <person name="Zhou Z."/>
            <person name="Liu Y."/>
            <person name="Xu W."/>
            <person name="Pan J."/>
            <person name="Luo Z.H."/>
            <person name="Li M."/>
        </authorList>
    </citation>
    <scope>NUCLEOTIDE SEQUENCE [LARGE SCALE GENOMIC DNA]</scope>
    <source>
        <strain evidence="3">SpSt-6</strain>
    </source>
</reference>
<evidence type="ECO:0000256" key="1">
    <source>
        <dbReference type="ARBA" id="ARBA00008791"/>
    </source>
</evidence>
<dbReference type="AlphaFoldDB" id="A0A7C4NU76"/>
<name>A0A7C4NU76_9BACT</name>
<dbReference type="CDD" id="cd00293">
    <property type="entry name" value="USP-like"/>
    <property type="match status" value="2"/>
</dbReference>
<organism evidence="3">
    <name type="scientific">Thermodesulfobacterium geofontis</name>
    <dbReference type="NCBI Taxonomy" id="1295609"/>
    <lineage>
        <taxon>Bacteria</taxon>
        <taxon>Pseudomonadati</taxon>
        <taxon>Thermodesulfobacteriota</taxon>
        <taxon>Thermodesulfobacteria</taxon>
        <taxon>Thermodesulfobacteriales</taxon>
        <taxon>Thermodesulfobacteriaceae</taxon>
        <taxon>Thermodesulfobacterium</taxon>
    </lineage>
</organism>
<dbReference type="PRINTS" id="PR01438">
    <property type="entry name" value="UNVRSLSTRESS"/>
</dbReference>
<feature type="domain" description="UspA" evidence="2">
    <location>
        <begin position="1"/>
        <end position="140"/>
    </location>
</feature>
<proteinExistence type="inferred from homology"/>
<comment type="caution">
    <text evidence="3">The sequence shown here is derived from an EMBL/GenBank/DDBJ whole genome shotgun (WGS) entry which is preliminary data.</text>
</comment>
<dbReference type="PANTHER" id="PTHR46268">
    <property type="entry name" value="STRESS RESPONSE PROTEIN NHAX"/>
    <property type="match status" value="1"/>
</dbReference>
<evidence type="ECO:0000259" key="2">
    <source>
        <dbReference type="Pfam" id="PF00582"/>
    </source>
</evidence>
<dbReference type="Pfam" id="PF00582">
    <property type="entry name" value="Usp"/>
    <property type="match status" value="2"/>
</dbReference>
<protein>
    <submittedName>
        <fullName evidence="3">Universal stress protein</fullName>
    </submittedName>
</protein>
<evidence type="ECO:0000313" key="3">
    <source>
        <dbReference type="EMBL" id="HGQ86161.1"/>
    </source>
</evidence>
<dbReference type="PANTHER" id="PTHR46268:SF6">
    <property type="entry name" value="UNIVERSAL STRESS PROTEIN UP12"/>
    <property type="match status" value="1"/>
</dbReference>
<dbReference type="InterPro" id="IPR014729">
    <property type="entry name" value="Rossmann-like_a/b/a_fold"/>
</dbReference>
<dbReference type="InterPro" id="IPR006016">
    <property type="entry name" value="UspA"/>
</dbReference>
<dbReference type="SUPFAM" id="SSF52402">
    <property type="entry name" value="Adenine nucleotide alpha hydrolases-like"/>
    <property type="match status" value="2"/>
</dbReference>
<accession>A0A7C4NU76</accession>
<dbReference type="Gene3D" id="3.40.50.620">
    <property type="entry name" value="HUPs"/>
    <property type="match status" value="2"/>
</dbReference>
<dbReference type="InterPro" id="IPR006015">
    <property type="entry name" value="Universal_stress_UspA"/>
</dbReference>